<dbReference type="InterPro" id="IPR051348">
    <property type="entry name" value="U-box_ubiquitin_ligases"/>
</dbReference>
<evidence type="ECO:0000259" key="10">
    <source>
        <dbReference type="PROSITE" id="PS50011"/>
    </source>
</evidence>
<evidence type="ECO:0000256" key="2">
    <source>
        <dbReference type="ARBA" id="ARBA00012483"/>
    </source>
</evidence>
<evidence type="ECO:0000313" key="12">
    <source>
        <dbReference type="Proteomes" id="UP000233837"/>
    </source>
</evidence>
<keyword evidence="6" id="KW-0833">Ubl conjugation pathway</keyword>
<keyword evidence="3" id="KW-0808">Transferase</keyword>
<name>A0A2I0WEB4_9ASPA</name>
<dbReference type="EMBL" id="KZ502701">
    <property type="protein sequence ID" value="PKU73996.1"/>
    <property type="molecule type" value="Genomic_DNA"/>
</dbReference>
<evidence type="ECO:0000256" key="7">
    <source>
        <dbReference type="ARBA" id="ARBA00022840"/>
    </source>
</evidence>
<dbReference type="PROSITE" id="PS00107">
    <property type="entry name" value="PROTEIN_KINASE_ATP"/>
    <property type="match status" value="1"/>
</dbReference>
<keyword evidence="7 8" id="KW-0067">ATP-binding</keyword>
<dbReference type="InterPro" id="IPR014729">
    <property type="entry name" value="Rossmann-like_a/b/a_fold"/>
</dbReference>
<feature type="compositionally biased region" description="Basic and acidic residues" evidence="9">
    <location>
        <begin position="307"/>
        <end position="325"/>
    </location>
</feature>
<feature type="region of interest" description="Disordered" evidence="9">
    <location>
        <begin position="260"/>
        <end position="284"/>
    </location>
</feature>
<feature type="compositionally biased region" description="Low complexity" evidence="9">
    <location>
        <begin position="272"/>
        <end position="284"/>
    </location>
</feature>
<dbReference type="InterPro" id="IPR017441">
    <property type="entry name" value="Protein_kinase_ATP_BS"/>
</dbReference>
<evidence type="ECO:0000256" key="5">
    <source>
        <dbReference type="ARBA" id="ARBA00022777"/>
    </source>
</evidence>
<dbReference type="STRING" id="906689.A0A2I0WEB4"/>
<dbReference type="GO" id="GO:0005524">
    <property type="term" value="F:ATP binding"/>
    <property type="evidence" value="ECO:0007669"/>
    <property type="project" value="UniProtKB-UniRule"/>
</dbReference>
<sequence length="759" mass="84376">MLEKKEGNEVEADVRKGEISKKEMVEMGESLLPYSSTILVAINGTKSSKLALKWALNAFLSGGKVHLKLFYVRPPITMIPTPSKSQPIGVPHANFNSQTVRCCCTFGFSLDSHEMLHFSHPWQLKGCFGFPLEAIPLVPICCSFVVGNYLPISQVRDDIVSAYRKDIECQTSSMILPYKEICLRRKVDLEIVIREADDVAEEIGNEVENFQICRLVIGASSRNMITRKLKGMKMSNKISESTPVFCTVFIIKKGKLSAVRSRTDERSNNERSCVGSSCNSSVSCSESMDADTLQKSSHPENIYLQIRRVETLSTKDEKKDNKSDDTGSPCSILHSTTSSNSEDDINVQSLPTQMHDSKTKLSSNGNYGAKINSLALDMSSMSDDLSESLLTGNKERASLKENNIIKEETKEATGLEKKRLEASERDALFVKKCIKETSTVKATCKSEEEQRMEIASFSNDEKFKNYTWEEIESATSSLSDALKLGAGANGTVYKSTFDHTIAAVKILNSNEECGTKQFKQELEILTRIHHPHMLILLGACPTRGCLVYEYMENGSLDDRLKCKYNTPPLPWFYRLRIAWEVASALVFLHHSQPVPIVHRDLKPANILLNENFVSKIGDVGLSTLLPSMKSMITSPVGTFFYIDPEYQRTGLVSPKSDTYALGMVILQLLTAKQPMGLANIVEMAIEDGDLMEVLDPKAGQWPKGPAQELALLGLSCLELRPKDRPELKDHVLPVLKRLKEIADEASSLTSETPVLSPKS</sequence>
<evidence type="ECO:0000256" key="8">
    <source>
        <dbReference type="PROSITE-ProRule" id="PRU10141"/>
    </source>
</evidence>
<evidence type="ECO:0000313" key="11">
    <source>
        <dbReference type="EMBL" id="PKU73996.1"/>
    </source>
</evidence>
<evidence type="ECO:0000256" key="9">
    <source>
        <dbReference type="SAM" id="MobiDB-lite"/>
    </source>
</evidence>
<accession>A0A2I0WEB4</accession>
<dbReference type="Gene3D" id="3.30.200.20">
    <property type="entry name" value="Phosphorylase Kinase, domain 1"/>
    <property type="match status" value="1"/>
</dbReference>
<dbReference type="GO" id="GO:0061630">
    <property type="term" value="F:ubiquitin protein ligase activity"/>
    <property type="evidence" value="ECO:0007669"/>
    <property type="project" value="UniProtKB-EC"/>
</dbReference>
<dbReference type="AlphaFoldDB" id="A0A2I0WEB4"/>
<dbReference type="Pfam" id="PF00069">
    <property type="entry name" value="Pkinase"/>
    <property type="match status" value="1"/>
</dbReference>
<dbReference type="SUPFAM" id="SSF56112">
    <property type="entry name" value="Protein kinase-like (PK-like)"/>
    <property type="match status" value="1"/>
</dbReference>
<keyword evidence="12" id="KW-1185">Reference proteome</keyword>
<reference evidence="11 12" key="2">
    <citation type="journal article" date="2017" name="Nature">
        <title>The Apostasia genome and the evolution of orchids.</title>
        <authorList>
            <person name="Zhang G.Q."/>
            <person name="Liu K.W."/>
            <person name="Li Z."/>
            <person name="Lohaus R."/>
            <person name="Hsiao Y.Y."/>
            <person name="Niu S.C."/>
            <person name="Wang J.Y."/>
            <person name="Lin Y.C."/>
            <person name="Xu Q."/>
            <person name="Chen L.J."/>
            <person name="Yoshida K."/>
            <person name="Fujiwara S."/>
            <person name="Wang Z.W."/>
            <person name="Zhang Y.Q."/>
            <person name="Mitsuda N."/>
            <person name="Wang M."/>
            <person name="Liu G.H."/>
            <person name="Pecoraro L."/>
            <person name="Huang H.X."/>
            <person name="Xiao X.J."/>
            <person name="Lin M."/>
            <person name="Wu X.Y."/>
            <person name="Wu W.L."/>
            <person name="Chen Y.Y."/>
            <person name="Chang S.B."/>
            <person name="Sakamoto S."/>
            <person name="Ohme-Takagi M."/>
            <person name="Yagi M."/>
            <person name="Zeng S.J."/>
            <person name="Shen C.Y."/>
            <person name="Yeh C.M."/>
            <person name="Luo Y.B."/>
            <person name="Tsai W.C."/>
            <person name="Van de Peer Y."/>
            <person name="Liu Z.J."/>
        </authorList>
    </citation>
    <scope>NUCLEOTIDE SEQUENCE [LARGE SCALE GENOMIC DNA]</scope>
    <source>
        <tissue evidence="11">The whole plant</tissue>
    </source>
</reference>
<dbReference type="PROSITE" id="PS50011">
    <property type="entry name" value="PROTEIN_KINASE_DOM"/>
    <property type="match status" value="1"/>
</dbReference>
<evidence type="ECO:0000256" key="1">
    <source>
        <dbReference type="ARBA" id="ARBA00000900"/>
    </source>
</evidence>
<dbReference type="PANTHER" id="PTHR45647">
    <property type="entry name" value="OS02G0152300 PROTEIN"/>
    <property type="match status" value="1"/>
</dbReference>
<dbReference type="Gene3D" id="3.40.50.620">
    <property type="entry name" value="HUPs"/>
    <property type="match status" value="1"/>
</dbReference>
<feature type="domain" description="Protein kinase" evidence="10">
    <location>
        <begin position="478"/>
        <end position="735"/>
    </location>
</feature>
<dbReference type="Proteomes" id="UP000233837">
    <property type="component" value="Unassembled WGS sequence"/>
</dbReference>
<dbReference type="CDD" id="cd01989">
    <property type="entry name" value="USP_STK_Ubox_N"/>
    <property type="match status" value="1"/>
</dbReference>
<keyword evidence="4 8" id="KW-0547">Nucleotide-binding</keyword>
<dbReference type="InterPro" id="IPR008271">
    <property type="entry name" value="Ser/Thr_kinase_AS"/>
</dbReference>
<proteinExistence type="predicted"/>
<dbReference type="EC" id="2.3.2.27" evidence="2"/>
<dbReference type="InterPro" id="IPR000719">
    <property type="entry name" value="Prot_kinase_dom"/>
</dbReference>
<dbReference type="SMART" id="SM00220">
    <property type="entry name" value="S_TKc"/>
    <property type="match status" value="1"/>
</dbReference>
<dbReference type="InterPro" id="IPR011009">
    <property type="entry name" value="Kinase-like_dom_sf"/>
</dbReference>
<feature type="binding site" evidence="8">
    <location>
        <position position="505"/>
    </location>
    <ligand>
        <name>ATP</name>
        <dbReference type="ChEBI" id="CHEBI:30616"/>
    </ligand>
</feature>
<evidence type="ECO:0000256" key="4">
    <source>
        <dbReference type="ARBA" id="ARBA00022741"/>
    </source>
</evidence>
<comment type="catalytic activity">
    <reaction evidence="1">
        <text>S-ubiquitinyl-[E2 ubiquitin-conjugating enzyme]-L-cysteine + [acceptor protein]-L-lysine = [E2 ubiquitin-conjugating enzyme]-L-cysteine + N(6)-ubiquitinyl-[acceptor protein]-L-lysine.</text>
        <dbReference type="EC" id="2.3.2.27"/>
    </reaction>
</comment>
<dbReference type="PANTHER" id="PTHR45647:SF15">
    <property type="entry name" value="U-BOX DOMAIN-CONTAINING PROTEIN 35"/>
    <property type="match status" value="1"/>
</dbReference>
<feature type="region of interest" description="Disordered" evidence="9">
    <location>
        <begin position="304"/>
        <end position="345"/>
    </location>
</feature>
<evidence type="ECO:0000256" key="3">
    <source>
        <dbReference type="ARBA" id="ARBA00022679"/>
    </source>
</evidence>
<dbReference type="GO" id="GO:0004672">
    <property type="term" value="F:protein kinase activity"/>
    <property type="evidence" value="ECO:0007669"/>
    <property type="project" value="InterPro"/>
</dbReference>
<dbReference type="PROSITE" id="PS00108">
    <property type="entry name" value="PROTEIN_KINASE_ST"/>
    <property type="match status" value="1"/>
</dbReference>
<organism evidence="11 12">
    <name type="scientific">Dendrobium catenatum</name>
    <dbReference type="NCBI Taxonomy" id="906689"/>
    <lineage>
        <taxon>Eukaryota</taxon>
        <taxon>Viridiplantae</taxon>
        <taxon>Streptophyta</taxon>
        <taxon>Embryophyta</taxon>
        <taxon>Tracheophyta</taxon>
        <taxon>Spermatophyta</taxon>
        <taxon>Magnoliopsida</taxon>
        <taxon>Liliopsida</taxon>
        <taxon>Asparagales</taxon>
        <taxon>Orchidaceae</taxon>
        <taxon>Epidendroideae</taxon>
        <taxon>Malaxideae</taxon>
        <taxon>Dendrobiinae</taxon>
        <taxon>Dendrobium</taxon>
    </lineage>
</organism>
<dbReference type="Gene3D" id="1.10.510.10">
    <property type="entry name" value="Transferase(Phosphotransferase) domain 1"/>
    <property type="match status" value="1"/>
</dbReference>
<reference evidence="11 12" key="1">
    <citation type="journal article" date="2016" name="Sci. Rep.">
        <title>The Dendrobium catenatum Lindl. genome sequence provides insights into polysaccharide synthase, floral development and adaptive evolution.</title>
        <authorList>
            <person name="Zhang G.Q."/>
            <person name="Xu Q."/>
            <person name="Bian C."/>
            <person name="Tsai W.C."/>
            <person name="Yeh C.M."/>
            <person name="Liu K.W."/>
            <person name="Yoshida K."/>
            <person name="Zhang L.S."/>
            <person name="Chang S.B."/>
            <person name="Chen F."/>
            <person name="Shi Y."/>
            <person name="Su Y.Y."/>
            <person name="Zhang Y.Q."/>
            <person name="Chen L.J."/>
            <person name="Yin Y."/>
            <person name="Lin M."/>
            <person name="Huang H."/>
            <person name="Deng H."/>
            <person name="Wang Z.W."/>
            <person name="Zhu S.L."/>
            <person name="Zhao X."/>
            <person name="Deng C."/>
            <person name="Niu S.C."/>
            <person name="Huang J."/>
            <person name="Wang M."/>
            <person name="Liu G.H."/>
            <person name="Yang H.J."/>
            <person name="Xiao X.J."/>
            <person name="Hsiao Y.Y."/>
            <person name="Wu W.L."/>
            <person name="Chen Y.Y."/>
            <person name="Mitsuda N."/>
            <person name="Ohme-Takagi M."/>
            <person name="Luo Y.B."/>
            <person name="Van de Peer Y."/>
            <person name="Liu Z.J."/>
        </authorList>
    </citation>
    <scope>NUCLEOTIDE SEQUENCE [LARGE SCALE GENOMIC DNA]</scope>
    <source>
        <tissue evidence="11">The whole plant</tissue>
    </source>
</reference>
<evidence type="ECO:0000256" key="6">
    <source>
        <dbReference type="ARBA" id="ARBA00022786"/>
    </source>
</evidence>
<feature type="compositionally biased region" description="Polar residues" evidence="9">
    <location>
        <begin position="326"/>
        <end position="345"/>
    </location>
</feature>
<gene>
    <name evidence="11" type="primary">PUB35</name>
    <name evidence="11" type="ORF">MA16_Dca011852</name>
</gene>
<keyword evidence="5" id="KW-0418">Kinase</keyword>
<protein>
    <recommendedName>
        <fullName evidence="2">RING-type E3 ubiquitin transferase</fullName>
        <ecNumber evidence="2">2.3.2.27</ecNumber>
    </recommendedName>
</protein>